<dbReference type="PROSITE" id="PS50930">
    <property type="entry name" value="HTH_LYTTR"/>
    <property type="match status" value="1"/>
</dbReference>
<evidence type="ECO:0000313" key="2">
    <source>
        <dbReference type="EMBL" id="MPN47064.1"/>
    </source>
</evidence>
<dbReference type="EMBL" id="VSSQ01108253">
    <property type="protein sequence ID" value="MPN47064.1"/>
    <property type="molecule type" value="Genomic_DNA"/>
</dbReference>
<protein>
    <recommendedName>
        <fullName evidence="1">HTH LytTR-type domain-containing protein</fullName>
    </recommendedName>
</protein>
<dbReference type="Pfam" id="PF04397">
    <property type="entry name" value="LytTR"/>
    <property type="match status" value="1"/>
</dbReference>
<dbReference type="GO" id="GO:0000156">
    <property type="term" value="F:phosphorelay response regulator activity"/>
    <property type="evidence" value="ECO:0007669"/>
    <property type="project" value="InterPro"/>
</dbReference>
<dbReference type="Gene3D" id="2.40.50.1020">
    <property type="entry name" value="LytTr DNA-binding domain"/>
    <property type="match status" value="1"/>
</dbReference>
<dbReference type="PANTHER" id="PTHR37299:SF4">
    <property type="entry name" value="TRANSCRIPTIONAL REGULATOR"/>
    <property type="match status" value="1"/>
</dbReference>
<dbReference type="GO" id="GO:0003677">
    <property type="term" value="F:DNA binding"/>
    <property type="evidence" value="ECO:0007669"/>
    <property type="project" value="InterPro"/>
</dbReference>
<name>A0A645IFI9_9ZZZZ</name>
<comment type="caution">
    <text evidence="2">The sequence shown here is derived from an EMBL/GenBank/DDBJ whole genome shotgun (WGS) entry which is preliminary data.</text>
</comment>
<gene>
    <name evidence="2" type="ORF">SDC9_194664</name>
</gene>
<feature type="domain" description="HTH LytTR-type" evidence="1">
    <location>
        <begin position="1"/>
        <end position="106"/>
    </location>
</feature>
<evidence type="ECO:0000259" key="1">
    <source>
        <dbReference type="PROSITE" id="PS50930"/>
    </source>
</evidence>
<dbReference type="InterPro" id="IPR046947">
    <property type="entry name" value="LytR-like"/>
</dbReference>
<dbReference type="PANTHER" id="PTHR37299">
    <property type="entry name" value="TRANSCRIPTIONAL REGULATOR-RELATED"/>
    <property type="match status" value="1"/>
</dbReference>
<proteinExistence type="predicted"/>
<dbReference type="SMART" id="SM00850">
    <property type="entry name" value="LytTR"/>
    <property type="match status" value="1"/>
</dbReference>
<reference evidence="2" key="1">
    <citation type="submission" date="2019-08" db="EMBL/GenBank/DDBJ databases">
        <authorList>
            <person name="Kucharzyk K."/>
            <person name="Murdoch R.W."/>
            <person name="Higgins S."/>
            <person name="Loffler F."/>
        </authorList>
    </citation>
    <scope>NUCLEOTIDE SEQUENCE</scope>
</reference>
<organism evidence="2">
    <name type="scientific">bioreactor metagenome</name>
    <dbReference type="NCBI Taxonomy" id="1076179"/>
    <lineage>
        <taxon>unclassified sequences</taxon>
        <taxon>metagenomes</taxon>
        <taxon>ecological metagenomes</taxon>
    </lineage>
</organism>
<accession>A0A645IFI9</accession>
<dbReference type="InterPro" id="IPR007492">
    <property type="entry name" value="LytTR_DNA-bd_dom"/>
</dbReference>
<sequence>MYAWDADKSTILLSPATVLYAESVEENTFLYCKKVVYQTPLTLAELELRCSALGFQRVSRTMVANLHRIHSLKSCAAARIEATMENGERIMVSRHYAPLLKERLGV</sequence>
<dbReference type="AlphaFoldDB" id="A0A645IFI9"/>